<keyword evidence="3" id="KW-1185">Reference proteome</keyword>
<protein>
    <submittedName>
        <fullName evidence="2">Uncharacterized protein</fullName>
    </submittedName>
</protein>
<dbReference type="GeneID" id="78477258"/>
<sequence>MATKHTKQMKRLCRIVDNLYMAAVWFAWLFPVNLFRLTAVCLLVLMIILHLQCHTWRIAWNHRLQPVLVLVSWTLCFAAKHGAVPRFLSFFAVLALLLLALDFFGSRKTKIR</sequence>
<dbReference type="KEGG" id="fro:AALO17_04040"/>
<evidence type="ECO:0000313" key="3">
    <source>
        <dbReference type="Proteomes" id="UP000069771"/>
    </source>
</evidence>
<accession>A0A140DSB1</accession>
<keyword evidence="1" id="KW-0812">Transmembrane</keyword>
<feature type="transmembrane region" description="Helical" evidence="1">
    <location>
        <begin position="87"/>
        <end position="105"/>
    </location>
</feature>
<dbReference type="RefSeq" id="WP_067554780.1">
    <property type="nucleotide sequence ID" value="NZ_CAKOCV010000007.1"/>
</dbReference>
<name>A0A140DSB1_9FIRM</name>
<dbReference type="EMBL" id="CP011391">
    <property type="protein sequence ID" value="AMK53538.1"/>
    <property type="molecule type" value="Genomic_DNA"/>
</dbReference>
<dbReference type="Proteomes" id="UP000069771">
    <property type="component" value="Chromosome"/>
</dbReference>
<organism evidence="2 3">
    <name type="scientific">Faecalibaculum rodentium</name>
    <dbReference type="NCBI Taxonomy" id="1702221"/>
    <lineage>
        <taxon>Bacteria</taxon>
        <taxon>Bacillati</taxon>
        <taxon>Bacillota</taxon>
        <taxon>Erysipelotrichia</taxon>
        <taxon>Erysipelotrichales</taxon>
        <taxon>Erysipelotrichaceae</taxon>
        <taxon>Faecalibaculum</taxon>
    </lineage>
</organism>
<proteinExistence type="predicted"/>
<keyword evidence="1" id="KW-1133">Transmembrane helix</keyword>
<feature type="transmembrane region" description="Helical" evidence="1">
    <location>
        <begin position="34"/>
        <end position="52"/>
    </location>
</feature>
<reference evidence="2 3" key="1">
    <citation type="journal article" date="2016" name="Gut Pathog.">
        <title>Whole genome sequencing of "Faecalibaculum rodentium" ALO17, isolated from C57BL/6J laboratory mouse feces.</title>
        <authorList>
            <person name="Lim S."/>
            <person name="Chang D.H."/>
            <person name="Ahn S."/>
            <person name="Kim B.C."/>
        </authorList>
    </citation>
    <scope>NUCLEOTIDE SEQUENCE [LARGE SCALE GENOMIC DNA]</scope>
    <source>
        <strain evidence="2 3">Alo17</strain>
    </source>
</reference>
<evidence type="ECO:0000256" key="1">
    <source>
        <dbReference type="SAM" id="Phobius"/>
    </source>
</evidence>
<gene>
    <name evidence="2" type="ORF">AALO17_04040</name>
</gene>
<evidence type="ECO:0000313" key="2">
    <source>
        <dbReference type="EMBL" id="AMK53538.1"/>
    </source>
</evidence>
<dbReference type="AlphaFoldDB" id="A0A140DSB1"/>
<keyword evidence="1" id="KW-0472">Membrane</keyword>